<dbReference type="InterPro" id="IPR014001">
    <property type="entry name" value="Helicase_ATP-bd"/>
</dbReference>
<dbReference type="InterPro" id="IPR007409">
    <property type="entry name" value="Restrct_endonuc_type1_HsdR_N"/>
</dbReference>
<dbReference type="GO" id="GO:0120545">
    <property type="term" value="F:nucleic acid conformation isomerase activity"/>
    <property type="evidence" value="ECO:0007669"/>
    <property type="project" value="UniProtKB-ARBA"/>
</dbReference>
<dbReference type="SMART" id="SM00487">
    <property type="entry name" value="DEXDc"/>
    <property type="match status" value="1"/>
</dbReference>
<keyword evidence="9" id="KW-0067">ATP-binding</keyword>
<proteinExistence type="inferred from homology"/>
<evidence type="ECO:0000256" key="2">
    <source>
        <dbReference type="ARBA" id="ARBA00008598"/>
    </source>
</evidence>
<dbReference type="EMBL" id="JACDUP010000002">
    <property type="protein sequence ID" value="MBA2868937.1"/>
    <property type="molecule type" value="Genomic_DNA"/>
</dbReference>
<evidence type="ECO:0000256" key="10">
    <source>
        <dbReference type="ARBA" id="ARBA00023125"/>
    </source>
</evidence>
<dbReference type="Pfam" id="PF18766">
    <property type="entry name" value="SWI2_SNF2"/>
    <property type="match status" value="1"/>
</dbReference>
<dbReference type="PANTHER" id="PTHR30195">
    <property type="entry name" value="TYPE I SITE-SPECIFIC DEOXYRIBONUCLEASE PROTEIN SUBUNIT M AND R"/>
    <property type="match status" value="1"/>
</dbReference>
<dbReference type="InterPro" id="IPR055180">
    <property type="entry name" value="HsdR_RecA-like_helicase_dom_2"/>
</dbReference>
<dbReference type="EC" id="3.1.21.3" evidence="3"/>
<evidence type="ECO:0000256" key="8">
    <source>
        <dbReference type="ARBA" id="ARBA00022801"/>
    </source>
</evidence>
<dbReference type="InterPro" id="IPR027417">
    <property type="entry name" value="P-loop_NTPase"/>
</dbReference>
<evidence type="ECO:0000313" key="13">
    <source>
        <dbReference type="Proteomes" id="UP000571751"/>
    </source>
</evidence>
<keyword evidence="4" id="KW-0540">Nuclease</keyword>
<dbReference type="InterPro" id="IPR021810">
    <property type="entry name" value="T1RH-like_C"/>
</dbReference>
<keyword evidence="8 12" id="KW-0378">Hydrolase</keyword>
<sequence length="1026" mass="119889">MLNPDIYGELKVQKDAIKLLKNMGYVYISKEENRNLRINLKEVILKDILKEQLNKLNSYTYKGKSYKFSEKSIENAISDLDVPLLEGLSKSNEKIYDQLILGNDYPEYIKSEKARKSFKIRYIDWETPENNVFHVTEEFSVEKQDLNTIEKTKRADLVLFVNGIPFGIIELKKSSVNIEEGISQLINYQNKEFIPHLYRYIQVTMAGNPNEAKYATTKTAKKFWSVWKENDDHEEILNNLIPDRIITKLDKDIYSFFNKNRFLELVYSYTIFDANIKKIARFQQYFAIKKTLKSIEEFDATGKRKGGLIWHTQGSGKSLTMVMLAKALKRKINNSKIIVVTDRKSLDKQIESTFSHAGFQENVKRAKNGKDLVKMLKENKDYIITTIINKFASAMKHNVINNSENVFILVDEGHRSQHGDMHTKMKFSFPRGCYIGFTGTPLMKKEKNSFSKFGGMIHKYTMDEAVSDKAVVPLLYEGRLVPQEVIGQNWLDKKFEIISKNLLDEQKVDLKRKWARFQKVASSERRLEAIAIDINEHFRSNFKNTAFNAILATNSKFEALRYHKIFEEYGDIKTAFVISPPDMKEGVEEVDDDNKKLVQKEWKKILDQYGNEDDYEDRIKDSFLNGELDLLIVVDKLLTGFDAPRATVLYVDKELKDHKLLQAIARVNRLYDGKDFGYIIDYRGLLGNLDRALTSYSSLSNFEEMDLINSVIDIKKQIELVKTYYSHLSDMFKDIEGKESQEYEVYLADEKLRQRFYNLLKSYSIAMKTALTSEKIYEVLDDVQKYKRALKFYSSLRSAVSRRYQERIDFGEYEEQMQKLLDSYIGAGEVDQLTKPVNIFDAEKFNKEVLRVEGKRARADIIRSGIEKQIKHDWENNPEYYQTLSERIKDVLEKYLDKRITEEEYFLSMQNILKEVRTGNQDLKTYPNEITENNNAKAIYDNIYKFFANKSNNGFESVLGNLCLNFDLELINNCKVDWSGNPEVHNLISQKMDEMLWDIEDKYDISVDNDKVIETVIKMALRRYGN</sequence>
<accession>A0A7J9PTM9</accession>
<evidence type="ECO:0000256" key="1">
    <source>
        <dbReference type="ARBA" id="ARBA00000851"/>
    </source>
</evidence>
<name>A0A7J9PTM9_METMI</name>
<evidence type="ECO:0000313" key="12">
    <source>
        <dbReference type="EMBL" id="MBA2868937.1"/>
    </source>
</evidence>
<dbReference type="GO" id="GO:0005524">
    <property type="term" value="F:ATP binding"/>
    <property type="evidence" value="ECO:0007669"/>
    <property type="project" value="UniProtKB-KW"/>
</dbReference>
<keyword evidence="7" id="KW-0255">Endonuclease</keyword>
<dbReference type="Proteomes" id="UP000571751">
    <property type="component" value="Unassembled WGS sequence"/>
</dbReference>
<evidence type="ECO:0000256" key="4">
    <source>
        <dbReference type="ARBA" id="ARBA00022722"/>
    </source>
</evidence>
<dbReference type="RefSeq" id="WP_220126360.1">
    <property type="nucleotide sequence ID" value="NZ_JACDUP010000002.1"/>
</dbReference>
<protein>
    <recommendedName>
        <fullName evidence="3">type I site-specific deoxyribonuclease</fullName>
        <ecNumber evidence="3">3.1.21.3</ecNumber>
    </recommendedName>
</protein>
<dbReference type="Pfam" id="PF22679">
    <property type="entry name" value="T1R_D3-like"/>
    <property type="match status" value="1"/>
</dbReference>
<dbReference type="CDD" id="cd18800">
    <property type="entry name" value="SF2_C_EcoR124I-like"/>
    <property type="match status" value="1"/>
</dbReference>
<dbReference type="PANTHER" id="PTHR30195:SF15">
    <property type="entry name" value="TYPE I RESTRICTION ENZYME HINDI ENDONUCLEASE SUBUNIT"/>
    <property type="match status" value="1"/>
</dbReference>
<keyword evidence="5" id="KW-0547">Nucleotide-binding</keyword>
<dbReference type="CDD" id="cd18030">
    <property type="entry name" value="DEXHc_RE_I_HsdR"/>
    <property type="match status" value="1"/>
</dbReference>
<evidence type="ECO:0000259" key="11">
    <source>
        <dbReference type="PROSITE" id="PS51192"/>
    </source>
</evidence>
<dbReference type="InterPro" id="IPR004473">
    <property type="entry name" value="Restrct_endonuc_typeI_HsdR"/>
</dbReference>
<comment type="caution">
    <text evidence="12">The sequence shown here is derived from an EMBL/GenBank/DDBJ whole genome shotgun (WGS) entry which is preliminary data.</text>
</comment>
<comment type="catalytic activity">
    <reaction evidence="1">
        <text>Endonucleolytic cleavage of DNA to give random double-stranded fragments with terminal 5'-phosphates, ATP is simultaneously hydrolyzed.</text>
        <dbReference type="EC" id="3.1.21.3"/>
    </reaction>
</comment>
<dbReference type="PROSITE" id="PS51192">
    <property type="entry name" value="HELICASE_ATP_BIND_1"/>
    <property type="match status" value="1"/>
</dbReference>
<keyword evidence="6" id="KW-0680">Restriction system</keyword>
<keyword evidence="10" id="KW-0238">DNA-binding</keyword>
<gene>
    <name evidence="12" type="ORF">HNP95_001116</name>
</gene>
<dbReference type="InterPro" id="IPR051268">
    <property type="entry name" value="Type-I_R_enzyme_R_subunit"/>
</dbReference>
<evidence type="ECO:0000256" key="5">
    <source>
        <dbReference type="ARBA" id="ARBA00022741"/>
    </source>
</evidence>
<organism evidence="12 13">
    <name type="scientific">Methanococcus maripaludis</name>
    <name type="common">Methanococcus deltae</name>
    <dbReference type="NCBI Taxonomy" id="39152"/>
    <lineage>
        <taxon>Archaea</taxon>
        <taxon>Methanobacteriati</taxon>
        <taxon>Methanobacteriota</taxon>
        <taxon>Methanomada group</taxon>
        <taxon>Methanococci</taxon>
        <taxon>Methanococcales</taxon>
        <taxon>Methanococcaceae</taxon>
        <taxon>Methanococcus</taxon>
    </lineage>
</organism>
<dbReference type="GO" id="GO:0009307">
    <property type="term" value="P:DNA restriction-modification system"/>
    <property type="evidence" value="ECO:0007669"/>
    <property type="project" value="UniProtKB-KW"/>
</dbReference>
<reference evidence="12 13" key="1">
    <citation type="submission" date="2020-07" db="EMBL/GenBank/DDBJ databases">
        <title>Genomic Encyclopedia of Type Strains, Phase IV (KMG-V): Genome sequencing to study the core and pangenomes of soil and plant-associated prokaryotes.</title>
        <authorList>
            <person name="Whitman W."/>
        </authorList>
    </citation>
    <scope>NUCLEOTIDE SEQUENCE [LARGE SCALE GENOMIC DNA]</scope>
    <source>
        <strain evidence="12 13">C14</strain>
    </source>
</reference>
<dbReference type="Pfam" id="PF11867">
    <property type="entry name" value="T1RH-like_C"/>
    <property type="match status" value="1"/>
</dbReference>
<dbReference type="AlphaFoldDB" id="A0A7J9PTM9"/>
<dbReference type="GO" id="GO:0003677">
    <property type="term" value="F:DNA binding"/>
    <property type="evidence" value="ECO:0007669"/>
    <property type="project" value="UniProtKB-KW"/>
</dbReference>
<evidence type="ECO:0000256" key="7">
    <source>
        <dbReference type="ARBA" id="ARBA00022759"/>
    </source>
</evidence>
<dbReference type="Gene3D" id="3.90.1570.50">
    <property type="match status" value="1"/>
</dbReference>
<evidence type="ECO:0000256" key="9">
    <source>
        <dbReference type="ARBA" id="ARBA00022840"/>
    </source>
</evidence>
<dbReference type="CDD" id="cd22332">
    <property type="entry name" value="HsdR_N"/>
    <property type="match status" value="1"/>
</dbReference>
<feature type="domain" description="Helicase ATP-binding" evidence="11">
    <location>
        <begin position="298"/>
        <end position="459"/>
    </location>
</feature>
<dbReference type="Gene3D" id="3.40.50.300">
    <property type="entry name" value="P-loop containing nucleotide triphosphate hydrolases"/>
    <property type="match status" value="2"/>
</dbReference>
<dbReference type="InterPro" id="IPR040980">
    <property type="entry name" value="SWI2_SNF2"/>
</dbReference>
<comment type="similarity">
    <text evidence="2">Belongs to the HsdR family.</text>
</comment>
<evidence type="ECO:0000256" key="6">
    <source>
        <dbReference type="ARBA" id="ARBA00022747"/>
    </source>
</evidence>
<dbReference type="Pfam" id="PF04313">
    <property type="entry name" value="HSDR_N"/>
    <property type="match status" value="1"/>
</dbReference>
<evidence type="ECO:0000256" key="3">
    <source>
        <dbReference type="ARBA" id="ARBA00012654"/>
    </source>
</evidence>
<dbReference type="NCBIfam" id="TIGR00348">
    <property type="entry name" value="hsdR"/>
    <property type="match status" value="1"/>
</dbReference>
<dbReference type="GO" id="GO:0009035">
    <property type="term" value="F:type I site-specific deoxyribonuclease activity"/>
    <property type="evidence" value="ECO:0007669"/>
    <property type="project" value="UniProtKB-EC"/>
</dbReference>
<dbReference type="SUPFAM" id="SSF52540">
    <property type="entry name" value="P-loop containing nucleoside triphosphate hydrolases"/>
    <property type="match status" value="2"/>
</dbReference>